<keyword evidence="1" id="KW-1133">Transmembrane helix</keyword>
<dbReference type="Proteomes" id="UP000001916">
    <property type="component" value="Chromosome"/>
</dbReference>
<keyword evidence="3" id="KW-1185">Reference proteome</keyword>
<keyword evidence="1" id="KW-0812">Transmembrane</keyword>
<reference evidence="2 3" key="1">
    <citation type="journal article" date="2010" name="Stand. Genomic Sci.">
        <title>Complete genome sequence of Meiothermus silvanus type strain (VI-R2).</title>
        <authorList>
            <person name="Sikorski J."/>
            <person name="Tindall B.J."/>
            <person name="Lowry S."/>
            <person name="Lucas S."/>
            <person name="Nolan M."/>
            <person name="Copeland A."/>
            <person name="Glavina Del Rio T."/>
            <person name="Tice H."/>
            <person name="Cheng J.F."/>
            <person name="Han C."/>
            <person name="Pitluck S."/>
            <person name="Liolios K."/>
            <person name="Ivanova N."/>
            <person name="Mavromatis K."/>
            <person name="Mikhailova N."/>
            <person name="Pati A."/>
            <person name="Goodwin L."/>
            <person name="Chen A."/>
            <person name="Palaniappan K."/>
            <person name="Land M."/>
            <person name="Hauser L."/>
            <person name="Chang Y.J."/>
            <person name="Jeffries C.D."/>
            <person name="Rohde M."/>
            <person name="Goker M."/>
            <person name="Woyke T."/>
            <person name="Bristow J."/>
            <person name="Eisen J.A."/>
            <person name="Markowitz V."/>
            <person name="Hugenholtz P."/>
            <person name="Kyrpides N.C."/>
            <person name="Klenk H.P."/>
            <person name="Lapidus A."/>
        </authorList>
    </citation>
    <scope>NUCLEOTIDE SEQUENCE [LARGE SCALE GENOMIC DNA]</scope>
    <source>
        <strain evidence="3">ATCC 700542 / DSM 9946 / VI-R2</strain>
    </source>
</reference>
<proteinExistence type="predicted"/>
<protein>
    <submittedName>
        <fullName evidence="2">Uncharacterized protein</fullName>
    </submittedName>
</protein>
<evidence type="ECO:0000256" key="1">
    <source>
        <dbReference type="SAM" id="Phobius"/>
    </source>
</evidence>
<accession>D7BHP3</accession>
<name>D7BHP3_ALLS1</name>
<dbReference type="AlphaFoldDB" id="D7BHP3"/>
<dbReference type="HOGENOM" id="CLU_1823066_0_0_0"/>
<feature type="transmembrane region" description="Helical" evidence="1">
    <location>
        <begin position="43"/>
        <end position="62"/>
    </location>
</feature>
<dbReference type="OrthoDB" id="7362327at2"/>
<evidence type="ECO:0000313" key="2">
    <source>
        <dbReference type="EMBL" id="ADH63983.1"/>
    </source>
</evidence>
<keyword evidence="1" id="KW-0472">Membrane</keyword>
<dbReference type="RefSeq" id="WP_013158533.1">
    <property type="nucleotide sequence ID" value="NC_014212.1"/>
</dbReference>
<gene>
    <name evidence="2" type="ordered locus">Mesil_2112</name>
</gene>
<organism evidence="2 3">
    <name type="scientific">Allomeiothermus silvanus (strain ATCC 700542 / DSM 9946 / NBRC 106475 / NCIMB 13440 / VI-R2)</name>
    <name type="common">Thermus silvanus</name>
    <dbReference type="NCBI Taxonomy" id="526227"/>
    <lineage>
        <taxon>Bacteria</taxon>
        <taxon>Thermotogati</taxon>
        <taxon>Deinococcota</taxon>
        <taxon>Deinococci</taxon>
        <taxon>Thermales</taxon>
        <taxon>Thermaceae</taxon>
        <taxon>Allomeiothermus</taxon>
    </lineage>
</organism>
<sequence length="141" mass="16397">MEKREHFAVFRPVWLRVTLTAFMLSWLHMVLTTPRPLWQDIGLWLGSALVLLLLIHAAFSWLEVNGERVTVHLFGLLHRVYAVEDIRQSSIKVWKHKLGTNLLGVTISTNDRLIVPLSLWYTGMAELAGYLMRNVRRTQIH</sequence>
<dbReference type="KEGG" id="msv:Mesil_2112"/>
<dbReference type="STRING" id="526227.Mesil_2112"/>
<evidence type="ECO:0000313" key="3">
    <source>
        <dbReference type="Proteomes" id="UP000001916"/>
    </source>
</evidence>
<dbReference type="EMBL" id="CP002042">
    <property type="protein sequence ID" value="ADH63983.1"/>
    <property type="molecule type" value="Genomic_DNA"/>
</dbReference>
<feature type="transmembrane region" description="Helical" evidence="1">
    <location>
        <begin position="13"/>
        <end position="31"/>
    </location>
</feature>